<evidence type="ECO:0000256" key="3">
    <source>
        <dbReference type="RuleBase" id="RU000363"/>
    </source>
</evidence>
<sequence length="240" mass="25843">MDMRTVIVTGASSGIGEATARKLVQSGYNVMLAARRTDRLQAIVEELGEQAAFHATDVSSREDQEALTAATTERFGQVDALVSNAGIMPVSLMEKGDVENWDRMIDVNLRGVLYGINAVLPQMVERNDGHIIIISSIAALETFPSSAVYSATKSGVRSMSDTLRKEMTAHGVRVTTIFPGGVKTELGTSIKDQSVLEMMGGVFNFEFLEPENLADSVAYVLDQPPSVCVGELMIRPTGQA</sequence>
<dbReference type="InterPro" id="IPR020904">
    <property type="entry name" value="Sc_DH/Rdtase_CS"/>
</dbReference>
<dbReference type="Pfam" id="PF00106">
    <property type="entry name" value="adh_short"/>
    <property type="match status" value="1"/>
</dbReference>
<protein>
    <submittedName>
        <fullName evidence="4">SDR family oxidoreductase</fullName>
    </submittedName>
</protein>
<comment type="similarity">
    <text evidence="1 3">Belongs to the short-chain dehydrogenases/reductases (SDR) family.</text>
</comment>
<proteinExistence type="inferred from homology"/>
<dbReference type="EMBL" id="BAAAEM010000003">
    <property type="protein sequence ID" value="GAA0484805.1"/>
    <property type="molecule type" value="Genomic_DNA"/>
</dbReference>
<keyword evidence="2" id="KW-0560">Oxidoreductase</keyword>
<dbReference type="SUPFAM" id="SSF51735">
    <property type="entry name" value="NAD(P)-binding Rossmann-fold domains"/>
    <property type="match status" value="1"/>
</dbReference>
<dbReference type="PANTHER" id="PTHR43115">
    <property type="entry name" value="DEHYDROGENASE/REDUCTASE SDR FAMILY MEMBER 11"/>
    <property type="match status" value="1"/>
</dbReference>
<gene>
    <name evidence="4" type="ORF">GCM10009096_29320</name>
</gene>
<name>A0ABN1AWJ0_9SPHN</name>
<evidence type="ECO:0000313" key="5">
    <source>
        <dbReference type="Proteomes" id="UP001500713"/>
    </source>
</evidence>
<comment type="caution">
    <text evidence="4">The sequence shown here is derived from an EMBL/GenBank/DDBJ whole genome shotgun (WGS) entry which is preliminary data.</text>
</comment>
<dbReference type="CDD" id="cd05233">
    <property type="entry name" value="SDR_c"/>
    <property type="match status" value="1"/>
</dbReference>
<dbReference type="PRINTS" id="PR00080">
    <property type="entry name" value="SDRFAMILY"/>
</dbReference>
<evidence type="ECO:0000313" key="4">
    <source>
        <dbReference type="EMBL" id="GAA0484805.1"/>
    </source>
</evidence>
<reference evidence="4 5" key="1">
    <citation type="journal article" date="2019" name="Int. J. Syst. Evol. Microbiol.">
        <title>The Global Catalogue of Microorganisms (GCM) 10K type strain sequencing project: providing services to taxonomists for standard genome sequencing and annotation.</title>
        <authorList>
            <consortium name="The Broad Institute Genomics Platform"/>
            <consortium name="The Broad Institute Genome Sequencing Center for Infectious Disease"/>
            <person name="Wu L."/>
            <person name="Ma J."/>
        </authorList>
    </citation>
    <scope>NUCLEOTIDE SEQUENCE [LARGE SCALE GENOMIC DNA]</scope>
    <source>
        <strain evidence="4 5">JCM 14162</strain>
    </source>
</reference>
<dbReference type="PRINTS" id="PR00081">
    <property type="entry name" value="GDHRDH"/>
</dbReference>
<evidence type="ECO:0000256" key="2">
    <source>
        <dbReference type="ARBA" id="ARBA00023002"/>
    </source>
</evidence>
<dbReference type="InterPro" id="IPR036291">
    <property type="entry name" value="NAD(P)-bd_dom_sf"/>
</dbReference>
<dbReference type="PROSITE" id="PS00061">
    <property type="entry name" value="ADH_SHORT"/>
    <property type="match status" value="1"/>
</dbReference>
<evidence type="ECO:0000256" key="1">
    <source>
        <dbReference type="ARBA" id="ARBA00006484"/>
    </source>
</evidence>
<organism evidence="4 5">
    <name type="scientific">Parasphingorhabdus litoris</name>
    <dbReference type="NCBI Taxonomy" id="394733"/>
    <lineage>
        <taxon>Bacteria</taxon>
        <taxon>Pseudomonadati</taxon>
        <taxon>Pseudomonadota</taxon>
        <taxon>Alphaproteobacteria</taxon>
        <taxon>Sphingomonadales</taxon>
        <taxon>Sphingomonadaceae</taxon>
        <taxon>Parasphingorhabdus</taxon>
    </lineage>
</organism>
<dbReference type="InterPro" id="IPR002347">
    <property type="entry name" value="SDR_fam"/>
</dbReference>
<accession>A0ABN1AWJ0</accession>
<dbReference type="Proteomes" id="UP001500713">
    <property type="component" value="Unassembled WGS sequence"/>
</dbReference>
<dbReference type="PANTHER" id="PTHR43115:SF4">
    <property type="entry name" value="DEHYDROGENASE_REDUCTASE SDR FAMILY MEMBER 11"/>
    <property type="match status" value="1"/>
</dbReference>
<keyword evidence="5" id="KW-1185">Reference proteome</keyword>
<dbReference type="Gene3D" id="3.40.50.720">
    <property type="entry name" value="NAD(P)-binding Rossmann-like Domain"/>
    <property type="match status" value="1"/>
</dbReference>